<dbReference type="GO" id="GO:0045493">
    <property type="term" value="P:xylan catabolic process"/>
    <property type="evidence" value="ECO:0007669"/>
    <property type="project" value="UniProtKB-KW"/>
</dbReference>
<feature type="active site" description="Proton acceptor" evidence="6">
    <location>
        <position position="17"/>
    </location>
</feature>
<dbReference type="InterPro" id="IPR006710">
    <property type="entry name" value="Glyco_hydro_43"/>
</dbReference>
<evidence type="ECO:0000256" key="6">
    <source>
        <dbReference type="PIRSR" id="PIRSR606710-1"/>
    </source>
</evidence>
<dbReference type="PANTHER" id="PTHR43772:SF2">
    <property type="entry name" value="PUTATIVE (AFU_ORTHOLOGUE AFUA_2G04480)-RELATED"/>
    <property type="match status" value="1"/>
</dbReference>
<dbReference type="CDD" id="cd08991">
    <property type="entry name" value="GH43_HoAraf43-like"/>
    <property type="match status" value="1"/>
</dbReference>
<dbReference type="GO" id="GO:0004553">
    <property type="term" value="F:hydrolase activity, hydrolyzing O-glycosyl compounds"/>
    <property type="evidence" value="ECO:0007669"/>
    <property type="project" value="InterPro"/>
</dbReference>
<evidence type="ECO:0000256" key="5">
    <source>
        <dbReference type="ARBA" id="ARBA00023295"/>
    </source>
</evidence>
<name>A0A927F4H2_9BACT</name>
<evidence type="ECO:0000313" key="9">
    <source>
        <dbReference type="EMBL" id="MBD5777910.1"/>
    </source>
</evidence>
<evidence type="ECO:0000256" key="2">
    <source>
        <dbReference type="ARBA" id="ARBA00022651"/>
    </source>
</evidence>
<evidence type="ECO:0000256" key="4">
    <source>
        <dbReference type="ARBA" id="ARBA00023277"/>
    </source>
</evidence>
<keyword evidence="10" id="KW-1185">Reference proteome</keyword>
<keyword evidence="4" id="KW-0119">Carbohydrate metabolism</keyword>
<protein>
    <submittedName>
        <fullName evidence="9">Glycoside hydrolase family 43 protein</fullName>
    </submittedName>
</protein>
<dbReference type="Gene3D" id="2.115.10.20">
    <property type="entry name" value="Glycosyl hydrolase domain, family 43"/>
    <property type="match status" value="1"/>
</dbReference>
<accession>A0A927F4H2</accession>
<dbReference type="InterPro" id="IPR023296">
    <property type="entry name" value="Glyco_hydro_beta-prop_sf"/>
</dbReference>
<feature type="active site" description="Proton donor" evidence="6">
    <location>
        <position position="192"/>
    </location>
</feature>
<evidence type="ECO:0000256" key="7">
    <source>
        <dbReference type="PIRSR" id="PIRSR606710-2"/>
    </source>
</evidence>
<dbReference type="InterPro" id="IPR052176">
    <property type="entry name" value="Glycosyl_Hydrlase_43_Enz"/>
</dbReference>
<gene>
    <name evidence="9" type="ORF">IEN85_00185</name>
</gene>
<dbReference type="PANTHER" id="PTHR43772">
    <property type="entry name" value="ENDO-1,4-BETA-XYLANASE"/>
    <property type="match status" value="1"/>
</dbReference>
<feature type="site" description="Important for catalytic activity, responsible for pKa modulation of the active site Glu and correct orientation of both the proton donor and substrate" evidence="7">
    <location>
        <position position="125"/>
    </location>
</feature>
<evidence type="ECO:0000256" key="8">
    <source>
        <dbReference type="RuleBase" id="RU361187"/>
    </source>
</evidence>
<sequence>MNNSYTNPVGDDLLMGDPFVLKAEGSYYLFGTTDPDRGFRCYQSENLRDWRELGFALENGPKDWGNAPFWAPEVITYQNRYYMTYSAQHGDTGRLLSAIAVSDRPQGPYRNWHAPWFDLGYSAIDSHIVCDTENKPFLLFSRNGEQDGYSYGKVYGAPLKADLSGLESEPVLLLEADQAWERIAWNSNRCNEGPFVINEDGTYYMTYSANHTFRPGYGIGYATAAHPLGPWTKAEENPIAGTDLANGYSGAGHNSIVSSPDGSERFIVYHTHQDPADPNNEKRSVNIDRIFVESGHLRIEGPTRSPQALPSGS</sequence>
<evidence type="ECO:0000256" key="3">
    <source>
        <dbReference type="ARBA" id="ARBA00022801"/>
    </source>
</evidence>
<proteinExistence type="inferred from homology"/>
<keyword evidence="2" id="KW-0858">Xylan degradation</keyword>
<comment type="caution">
    <text evidence="9">The sequence shown here is derived from an EMBL/GenBank/DDBJ whole genome shotgun (WGS) entry which is preliminary data.</text>
</comment>
<dbReference type="RefSeq" id="WP_191615042.1">
    <property type="nucleotide sequence ID" value="NZ_JACYFG010000002.1"/>
</dbReference>
<keyword evidence="3 8" id="KW-0378">Hydrolase</keyword>
<dbReference type="EMBL" id="JACYFG010000002">
    <property type="protein sequence ID" value="MBD5777910.1"/>
    <property type="molecule type" value="Genomic_DNA"/>
</dbReference>
<reference evidence="9" key="1">
    <citation type="submission" date="2020-09" db="EMBL/GenBank/DDBJ databases">
        <title>Pelagicoccus enzymogenes sp. nov. with an EPS production, isolated from marine sediment.</title>
        <authorList>
            <person name="Feng X."/>
        </authorList>
    </citation>
    <scope>NUCLEOTIDE SEQUENCE</scope>
    <source>
        <strain evidence="9">NFK12</strain>
    </source>
</reference>
<evidence type="ECO:0000256" key="1">
    <source>
        <dbReference type="ARBA" id="ARBA00009865"/>
    </source>
</evidence>
<dbReference type="AlphaFoldDB" id="A0A927F4H2"/>
<keyword evidence="5 8" id="KW-0326">Glycosidase</keyword>
<dbReference type="Pfam" id="PF04616">
    <property type="entry name" value="Glyco_hydro_43"/>
    <property type="match status" value="1"/>
</dbReference>
<organism evidence="9 10">
    <name type="scientific">Pelagicoccus enzymogenes</name>
    <dbReference type="NCBI Taxonomy" id="2773457"/>
    <lineage>
        <taxon>Bacteria</taxon>
        <taxon>Pseudomonadati</taxon>
        <taxon>Verrucomicrobiota</taxon>
        <taxon>Opitutia</taxon>
        <taxon>Puniceicoccales</taxon>
        <taxon>Pelagicoccaceae</taxon>
        <taxon>Pelagicoccus</taxon>
    </lineage>
</organism>
<dbReference type="SUPFAM" id="SSF75005">
    <property type="entry name" value="Arabinanase/levansucrase/invertase"/>
    <property type="match status" value="1"/>
</dbReference>
<keyword evidence="2" id="KW-0624">Polysaccharide degradation</keyword>
<comment type="similarity">
    <text evidence="1 8">Belongs to the glycosyl hydrolase 43 family.</text>
</comment>
<evidence type="ECO:0000313" key="10">
    <source>
        <dbReference type="Proteomes" id="UP000622317"/>
    </source>
</evidence>
<dbReference type="Proteomes" id="UP000622317">
    <property type="component" value="Unassembled WGS sequence"/>
</dbReference>